<name>A0A4Q9FQM7_9FLAO</name>
<dbReference type="OrthoDB" id="88014at2"/>
<organism evidence="7 8">
    <name type="scientific">Hyunsoonleella pacifica</name>
    <dbReference type="NCBI Taxonomy" id="1080224"/>
    <lineage>
        <taxon>Bacteria</taxon>
        <taxon>Pseudomonadati</taxon>
        <taxon>Bacteroidota</taxon>
        <taxon>Flavobacteriia</taxon>
        <taxon>Flavobacteriales</taxon>
        <taxon>Flavobacteriaceae</taxon>
    </lineage>
</organism>
<feature type="transmembrane region" description="Helical" evidence="6">
    <location>
        <begin position="37"/>
        <end position="60"/>
    </location>
</feature>
<evidence type="ECO:0000256" key="5">
    <source>
        <dbReference type="ARBA" id="ARBA00023136"/>
    </source>
</evidence>
<gene>
    <name evidence="7" type="ORF">EYD46_04775</name>
</gene>
<feature type="transmembrane region" description="Helical" evidence="6">
    <location>
        <begin position="156"/>
        <end position="173"/>
    </location>
</feature>
<evidence type="ECO:0000256" key="2">
    <source>
        <dbReference type="ARBA" id="ARBA00022475"/>
    </source>
</evidence>
<feature type="transmembrane region" description="Helical" evidence="6">
    <location>
        <begin position="423"/>
        <end position="440"/>
    </location>
</feature>
<feature type="transmembrane region" description="Helical" evidence="6">
    <location>
        <begin position="446"/>
        <end position="466"/>
    </location>
</feature>
<dbReference type="PANTHER" id="PTHR30250">
    <property type="entry name" value="PST FAMILY PREDICTED COLANIC ACID TRANSPORTER"/>
    <property type="match status" value="1"/>
</dbReference>
<feature type="transmembrane region" description="Helical" evidence="6">
    <location>
        <begin position="391"/>
        <end position="411"/>
    </location>
</feature>
<evidence type="ECO:0000256" key="3">
    <source>
        <dbReference type="ARBA" id="ARBA00022692"/>
    </source>
</evidence>
<keyword evidence="5 6" id="KW-0472">Membrane</keyword>
<feature type="transmembrane region" description="Helical" evidence="6">
    <location>
        <begin position="300"/>
        <end position="324"/>
    </location>
</feature>
<accession>A0A4Q9FQM7</accession>
<keyword evidence="4 6" id="KW-1133">Transmembrane helix</keyword>
<keyword evidence="3 6" id="KW-0812">Transmembrane</keyword>
<keyword evidence="2" id="KW-1003">Cell membrane</keyword>
<comment type="subcellular location">
    <subcellularLocation>
        <location evidence="1">Cell membrane</location>
        <topology evidence="1">Multi-pass membrane protein</topology>
    </subcellularLocation>
</comment>
<feature type="transmembrane region" description="Helical" evidence="6">
    <location>
        <begin position="120"/>
        <end position="141"/>
    </location>
</feature>
<dbReference type="PANTHER" id="PTHR30250:SF11">
    <property type="entry name" value="O-ANTIGEN TRANSPORTER-RELATED"/>
    <property type="match status" value="1"/>
</dbReference>
<feature type="transmembrane region" description="Helical" evidence="6">
    <location>
        <begin position="330"/>
        <end position="348"/>
    </location>
</feature>
<evidence type="ECO:0000256" key="6">
    <source>
        <dbReference type="SAM" id="Phobius"/>
    </source>
</evidence>
<dbReference type="AlphaFoldDB" id="A0A4Q9FQM7"/>
<protein>
    <submittedName>
        <fullName evidence="7">Lipopolysaccharide biosynthesis protein</fullName>
    </submittedName>
</protein>
<dbReference type="Proteomes" id="UP000292372">
    <property type="component" value="Unassembled WGS sequence"/>
</dbReference>
<dbReference type="InterPro" id="IPR050833">
    <property type="entry name" value="Poly_Biosynth_Transport"/>
</dbReference>
<dbReference type="RefSeq" id="WP_130935924.1">
    <property type="nucleotide sequence ID" value="NZ_BMEE01000001.1"/>
</dbReference>
<dbReference type="InterPro" id="IPR002797">
    <property type="entry name" value="Polysacc_synth"/>
</dbReference>
<evidence type="ECO:0000256" key="4">
    <source>
        <dbReference type="ARBA" id="ARBA00022989"/>
    </source>
</evidence>
<sequence>MGIVVSQSLKNIISTYIGFAIGAINTLFLYTNFMSDTYYGIVGFVLSAAYVMMPLAAFGVYNTLVKFYSQFKTRTSLNSFLTLMLFLPLVVIIPLASIGYCGYDVIAGFLSTENPEIKDYFWHIVIVASALAYFEVFYAWVKVHLQTVLGNFMKEVFHRVGTMMLLFALYLGFIQVNQFITGLVVVYVLRMLAMMIYAFNVYPPVITFKKVNNLKSILNYSLLIIIAGLVATQLLDIDKVMLGKFIHAKNIAYYNVAVFIAAVIAVPQRAMHQILLPMSAKYLNEKDIDSLADLYKRSSLNLFIIGGLVFLLIVLNINQLYYLIADEYRVGLYVVLLISVSRLYDTLLGSNNAILFNSDYYKVVLVMGIVIVFLMVLLNIILIPIYGLNGAALATFIAVCLYNTSKVYFVYKAFKIIPFTIKTLKSAAVLFFMAIAFYFWDFGFHPVLNIVLKSILVTIVFSLVVYKLNLSEDIKILVDKVLKK</sequence>
<evidence type="ECO:0000313" key="7">
    <source>
        <dbReference type="EMBL" id="TBN17634.1"/>
    </source>
</evidence>
<feature type="transmembrane region" description="Helical" evidence="6">
    <location>
        <begin position="179"/>
        <end position="205"/>
    </location>
</feature>
<proteinExistence type="predicted"/>
<evidence type="ECO:0000313" key="8">
    <source>
        <dbReference type="Proteomes" id="UP000292372"/>
    </source>
</evidence>
<feature type="transmembrane region" description="Helical" evidence="6">
    <location>
        <begin position="80"/>
        <end position="100"/>
    </location>
</feature>
<keyword evidence="8" id="KW-1185">Reference proteome</keyword>
<evidence type="ECO:0000256" key="1">
    <source>
        <dbReference type="ARBA" id="ARBA00004651"/>
    </source>
</evidence>
<dbReference type="Pfam" id="PF01943">
    <property type="entry name" value="Polysacc_synt"/>
    <property type="match status" value="1"/>
</dbReference>
<comment type="caution">
    <text evidence="7">The sequence shown here is derived from an EMBL/GenBank/DDBJ whole genome shotgun (WGS) entry which is preliminary data.</text>
</comment>
<reference evidence="7 8" key="1">
    <citation type="journal article" date="2015" name="Int. J. Syst. Evol. Microbiol.">
        <title>Hyunsoonleella pacifica sp. nov., isolated from seawater of South Pacific Gyre.</title>
        <authorList>
            <person name="Gao X."/>
            <person name="Zhang Z."/>
            <person name="Dai X."/>
            <person name="Zhang X.H."/>
        </authorList>
    </citation>
    <scope>NUCLEOTIDE SEQUENCE [LARGE SCALE GENOMIC DNA]</scope>
    <source>
        <strain evidence="7 8">SW033</strain>
    </source>
</reference>
<dbReference type="EMBL" id="SIRS01000002">
    <property type="protein sequence ID" value="TBN17634.1"/>
    <property type="molecule type" value="Genomic_DNA"/>
</dbReference>
<dbReference type="GO" id="GO:0005886">
    <property type="term" value="C:plasma membrane"/>
    <property type="evidence" value="ECO:0007669"/>
    <property type="project" value="UniProtKB-SubCell"/>
</dbReference>
<feature type="transmembrane region" description="Helical" evidence="6">
    <location>
        <begin position="217"/>
        <end position="235"/>
    </location>
</feature>
<feature type="transmembrane region" description="Helical" evidence="6">
    <location>
        <begin position="12"/>
        <end position="31"/>
    </location>
</feature>
<feature type="transmembrane region" description="Helical" evidence="6">
    <location>
        <begin position="360"/>
        <end position="385"/>
    </location>
</feature>
<feature type="transmembrane region" description="Helical" evidence="6">
    <location>
        <begin position="251"/>
        <end position="271"/>
    </location>
</feature>